<dbReference type="GO" id="GO:0005886">
    <property type="term" value="C:plasma membrane"/>
    <property type="evidence" value="ECO:0007669"/>
    <property type="project" value="UniProtKB-SubCell"/>
</dbReference>
<dbReference type="CDD" id="cd06550">
    <property type="entry name" value="TM_ABC_iron-siderophores_like"/>
    <property type="match status" value="1"/>
</dbReference>
<dbReference type="Proteomes" id="UP000578686">
    <property type="component" value="Unassembled WGS sequence"/>
</dbReference>
<keyword evidence="7 9" id="KW-0472">Membrane</keyword>
<keyword evidence="11" id="KW-1185">Reference proteome</keyword>
<accession>A0A7X6CZ91</accession>
<feature type="transmembrane region" description="Helical" evidence="9">
    <location>
        <begin position="378"/>
        <end position="399"/>
    </location>
</feature>
<reference evidence="10 11" key="1">
    <citation type="submission" date="2020-03" db="EMBL/GenBank/DDBJ databases">
        <title>Draft genome of Streptomyces sp. ventii, isolated from the Axial Seamount in the Pacific Ocean, and resequencing of the two type strains Streptomyces lonarensis strain NCL 716 and Streptomyces bohaiensis strain 11A07.</title>
        <authorList>
            <person name="Loughran R.M."/>
            <person name="Pfannmuller K.M."/>
            <person name="Wasson B.J."/>
            <person name="Deadmond M.C."/>
            <person name="Paddock B.E."/>
            <person name="Koyack M.J."/>
            <person name="Gallegos D.A."/>
            <person name="Mitchell E.A."/>
            <person name="Ushijima B."/>
            <person name="Saw J.H."/>
            <person name="Mcphail K.L."/>
            <person name="Videau P."/>
        </authorList>
    </citation>
    <scope>NUCLEOTIDE SEQUENCE [LARGE SCALE GENOMIC DNA]</scope>
    <source>
        <strain evidence="10 11">NCL716</strain>
    </source>
</reference>
<evidence type="ECO:0000256" key="4">
    <source>
        <dbReference type="ARBA" id="ARBA00022475"/>
    </source>
</evidence>
<feature type="compositionally biased region" description="Basic and acidic residues" evidence="8">
    <location>
        <begin position="42"/>
        <end position="52"/>
    </location>
</feature>
<keyword evidence="5 9" id="KW-0812">Transmembrane</keyword>
<feature type="region of interest" description="Disordered" evidence="8">
    <location>
        <begin position="1"/>
        <end position="22"/>
    </location>
</feature>
<evidence type="ECO:0000256" key="5">
    <source>
        <dbReference type="ARBA" id="ARBA00022692"/>
    </source>
</evidence>
<feature type="transmembrane region" description="Helical" evidence="9">
    <location>
        <begin position="351"/>
        <end position="371"/>
    </location>
</feature>
<comment type="similarity">
    <text evidence="2">Belongs to the binding-protein-dependent transport system permease family. FecCD subfamily.</text>
</comment>
<evidence type="ECO:0000256" key="8">
    <source>
        <dbReference type="SAM" id="MobiDB-lite"/>
    </source>
</evidence>
<dbReference type="PANTHER" id="PTHR30472:SF24">
    <property type="entry name" value="FERRIC ENTEROBACTIN TRANSPORT SYSTEM PERMEASE PROTEIN FEPG"/>
    <property type="match status" value="1"/>
</dbReference>
<dbReference type="InterPro" id="IPR000522">
    <property type="entry name" value="ABC_transptr_permease_BtuC"/>
</dbReference>
<dbReference type="InterPro" id="IPR037294">
    <property type="entry name" value="ABC_BtuC-like"/>
</dbReference>
<evidence type="ECO:0000256" key="3">
    <source>
        <dbReference type="ARBA" id="ARBA00022448"/>
    </source>
</evidence>
<dbReference type="EMBL" id="JAAVJD010000030">
    <property type="protein sequence ID" value="NJQ05240.1"/>
    <property type="molecule type" value="Genomic_DNA"/>
</dbReference>
<dbReference type="PANTHER" id="PTHR30472">
    <property type="entry name" value="FERRIC ENTEROBACTIN TRANSPORT SYSTEM PERMEASE PROTEIN"/>
    <property type="match status" value="1"/>
</dbReference>
<dbReference type="Gene3D" id="1.10.3470.10">
    <property type="entry name" value="ABC transporter involved in vitamin B12 uptake, BtuC"/>
    <property type="match status" value="1"/>
</dbReference>
<dbReference type="SUPFAM" id="SSF81345">
    <property type="entry name" value="ABC transporter involved in vitamin B12 uptake, BtuC"/>
    <property type="match status" value="1"/>
</dbReference>
<name>A0A7X6CZ91_9ACTN</name>
<evidence type="ECO:0000256" key="9">
    <source>
        <dbReference type="SAM" id="Phobius"/>
    </source>
</evidence>
<comment type="caution">
    <text evidence="10">The sequence shown here is derived from an EMBL/GenBank/DDBJ whole genome shotgun (WGS) entry which is preliminary data.</text>
</comment>
<proteinExistence type="inferred from homology"/>
<dbReference type="GO" id="GO:0033214">
    <property type="term" value="P:siderophore-iron import into cell"/>
    <property type="evidence" value="ECO:0007669"/>
    <property type="project" value="TreeGrafter"/>
</dbReference>
<feature type="transmembrane region" description="Helical" evidence="9">
    <location>
        <begin position="83"/>
        <end position="104"/>
    </location>
</feature>
<dbReference type="AlphaFoldDB" id="A0A7X6CZ91"/>
<evidence type="ECO:0000256" key="7">
    <source>
        <dbReference type="ARBA" id="ARBA00023136"/>
    </source>
</evidence>
<sequence>MRETPANLGADPGADPGATARPAAVAPAGAVTLAAWSGPDSGADRRADRDAAPTRTAHRLHPADEAAAVATIRGARLRVRARTTAVVLVLAAAVTAAFALAVGYGDMVVPLPDLIAILTGGGSGGPRFVVMELRLPRALLALTVGIAFGLAGAVFQTLLRNPLASPDVIGISAGASATAVTATLTFGVSGFALSLSALGGAFVTAALIYGLAWRQGVSGYRLVLVGIGIAAGLASVISYQLTSSRVTEAQSALVWLTGSLNGRSWNQFVPLAISLAVLLPLTALVASRLRALQLGDDAAGGLGVRVEAARLALIACGVALAGVATAAAGPVAFVAFVSAPIARRLLPGRGAALVPAALVGALIVLLADFAAQHLISSVQLPVGVATSIIGAPYLLWLLARNNKEGSGG</sequence>
<dbReference type="GO" id="GO:0022857">
    <property type="term" value="F:transmembrane transporter activity"/>
    <property type="evidence" value="ECO:0007669"/>
    <property type="project" value="InterPro"/>
</dbReference>
<feature type="transmembrane region" description="Helical" evidence="9">
    <location>
        <begin position="219"/>
        <end position="241"/>
    </location>
</feature>
<evidence type="ECO:0000256" key="2">
    <source>
        <dbReference type="ARBA" id="ARBA00007935"/>
    </source>
</evidence>
<keyword evidence="6 9" id="KW-1133">Transmembrane helix</keyword>
<evidence type="ECO:0000313" key="10">
    <source>
        <dbReference type="EMBL" id="NJQ05240.1"/>
    </source>
</evidence>
<gene>
    <name evidence="10" type="ORF">HCN56_06535</name>
</gene>
<feature type="region of interest" description="Disordered" evidence="8">
    <location>
        <begin position="37"/>
        <end position="57"/>
    </location>
</feature>
<feature type="transmembrane region" description="Helical" evidence="9">
    <location>
        <begin position="192"/>
        <end position="212"/>
    </location>
</feature>
<evidence type="ECO:0000313" key="11">
    <source>
        <dbReference type="Proteomes" id="UP000578686"/>
    </source>
</evidence>
<organism evidence="10 11">
    <name type="scientific">Streptomyces lonarensis</name>
    <dbReference type="NCBI Taxonomy" id="700599"/>
    <lineage>
        <taxon>Bacteria</taxon>
        <taxon>Bacillati</taxon>
        <taxon>Actinomycetota</taxon>
        <taxon>Actinomycetes</taxon>
        <taxon>Kitasatosporales</taxon>
        <taxon>Streptomycetaceae</taxon>
        <taxon>Streptomyces</taxon>
    </lineage>
</organism>
<keyword evidence="4" id="KW-1003">Cell membrane</keyword>
<evidence type="ECO:0000256" key="1">
    <source>
        <dbReference type="ARBA" id="ARBA00004651"/>
    </source>
</evidence>
<feature type="transmembrane region" description="Helical" evidence="9">
    <location>
        <begin position="311"/>
        <end position="339"/>
    </location>
</feature>
<protein>
    <submittedName>
        <fullName evidence="10">Iron chelate uptake ABC transporter family permease subunit</fullName>
    </submittedName>
</protein>
<keyword evidence="3" id="KW-0813">Transport</keyword>
<comment type="subcellular location">
    <subcellularLocation>
        <location evidence="1">Cell membrane</location>
        <topology evidence="1">Multi-pass membrane protein</topology>
    </subcellularLocation>
</comment>
<dbReference type="Pfam" id="PF01032">
    <property type="entry name" value="FecCD"/>
    <property type="match status" value="1"/>
</dbReference>
<feature type="transmembrane region" description="Helical" evidence="9">
    <location>
        <begin position="268"/>
        <end position="286"/>
    </location>
</feature>
<feature type="transmembrane region" description="Helical" evidence="9">
    <location>
        <begin position="138"/>
        <end position="159"/>
    </location>
</feature>
<evidence type="ECO:0000256" key="6">
    <source>
        <dbReference type="ARBA" id="ARBA00022989"/>
    </source>
</evidence>